<evidence type="ECO:0008006" key="9">
    <source>
        <dbReference type="Google" id="ProtNLM"/>
    </source>
</evidence>
<feature type="transmembrane region" description="Helical" evidence="5">
    <location>
        <begin position="85"/>
        <end position="103"/>
    </location>
</feature>
<evidence type="ECO:0000256" key="6">
    <source>
        <dbReference type="SAM" id="SignalP"/>
    </source>
</evidence>
<feature type="transmembrane region" description="Helical" evidence="5">
    <location>
        <begin position="172"/>
        <end position="196"/>
    </location>
</feature>
<reference evidence="8" key="1">
    <citation type="journal article" date="2013" name="Nature">
        <title>Pan genome of the phytoplankton Emiliania underpins its global distribution.</title>
        <authorList>
            <person name="Read B.A."/>
            <person name="Kegel J."/>
            <person name="Klute M.J."/>
            <person name="Kuo A."/>
            <person name="Lefebvre S.C."/>
            <person name="Maumus F."/>
            <person name="Mayer C."/>
            <person name="Miller J."/>
            <person name="Monier A."/>
            <person name="Salamov A."/>
            <person name="Young J."/>
            <person name="Aguilar M."/>
            <person name="Claverie J.M."/>
            <person name="Frickenhaus S."/>
            <person name="Gonzalez K."/>
            <person name="Herman E.K."/>
            <person name="Lin Y.C."/>
            <person name="Napier J."/>
            <person name="Ogata H."/>
            <person name="Sarno A.F."/>
            <person name="Shmutz J."/>
            <person name="Schroeder D."/>
            <person name="de Vargas C."/>
            <person name="Verret F."/>
            <person name="von Dassow P."/>
            <person name="Valentin K."/>
            <person name="Van de Peer Y."/>
            <person name="Wheeler G."/>
            <person name="Dacks J.B."/>
            <person name="Delwiche C.F."/>
            <person name="Dyhrman S.T."/>
            <person name="Glockner G."/>
            <person name="John U."/>
            <person name="Richards T."/>
            <person name="Worden A.Z."/>
            <person name="Zhang X."/>
            <person name="Grigoriev I.V."/>
            <person name="Allen A.E."/>
            <person name="Bidle K."/>
            <person name="Borodovsky M."/>
            <person name="Bowler C."/>
            <person name="Brownlee C."/>
            <person name="Cock J.M."/>
            <person name="Elias M."/>
            <person name="Gladyshev V.N."/>
            <person name="Groth M."/>
            <person name="Guda C."/>
            <person name="Hadaegh A."/>
            <person name="Iglesias-Rodriguez M.D."/>
            <person name="Jenkins J."/>
            <person name="Jones B.M."/>
            <person name="Lawson T."/>
            <person name="Leese F."/>
            <person name="Lindquist E."/>
            <person name="Lobanov A."/>
            <person name="Lomsadze A."/>
            <person name="Malik S.B."/>
            <person name="Marsh M.E."/>
            <person name="Mackinder L."/>
            <person name="Mock T."/>
            <person name="Mueller-Roeber B."/>
            <person name="Pagarete A."/>
            <person name="Parker M."/>
            <person name="Probert I."/>
            <person name="Quesneville H."/>
            <person name="Raines C."/>
            <person name="Rensing S.A."/>
            <person name="Riano-Pachon D.M."/>
            <person name="Richier S."/>
            <person name="Rokitta S."/>
            <person name="Shiraiwa Y."/>
            <person name="Soanes D.M."/>
            <person name="van der Giezen M."/>
            <person name="Wahlund T.M."/>
            <person name="Williams B."/>
            <person name="Wilson W."/>
            <person name="Wolfe G."/>
            <person name="Wurch L.L."/>
        </authorList>
    </citation>
    <scope>NUCLEOTIDE SEQUENCE</scope>
</reference>
<protein>
    <recommendedName>
        <fullName evidence="9">Peptidase S54 rhomboid domain-containing protein</fullName>
    </recommendedName>
</protein>
<dbReference type="PaxDb" id="2903-EOD14064"/>
<name>A0A0D3IS29_EMIH1</name>
<evidence type="ECO:0000256" key="5">
    <source>
        <dbReference type="SAM" id="Phobius"/>
    </source>
</evidence>
<dbReference type="InterPro" id="IPR004254">
    <property type="entry name" value="AdipoR/HlyIII-related"/>
</dbReference>
<evidence type="ECO:0000256" key="3">
    <source>
        <dbReference type="ARBA" id="ARBA00022989"/>
    </source>
</evidence>
<evidence type="ECO:0000256" key="2">
    <source>
        <dbReference type="ARBA" id="ARBA00022692"/>
    </source>
</evidence>
<keyword evidence="3 5" id="KW-1133">Transmembrane helix</keyword>
<organism evidence="7 8">
    <name type="scientific">Emiliania huxleyi (strain CCMP1516)</name>
    <dbReference type="NCBI Taxonomy" id="280463"/>
    <lineage>
        <taxon>Eukaryota</taxon>
        <taxon>Haptista</taxon>
        <taxon>Haptophyta</taxon>
        <taxon>Prymnesiophyceae</taxon>
        <taxon>Isochrysidales</taxon>
        <taxon>Noelaerhabdaceae</taxon>
        <taxon>Emiliania</taxon>
    </lineage>
</organism>
<dbReference type="RefSeq" id="XP_005766493.1">
    <property type="nucleotide sequence ID" value="XM_005766436.1"/>
</dbReference>
<proteinExistence type="predicted"/>
<keyword evidence="6" id="KW-0732">Signal</keyword>
<evidence type="ECO:0000256" key="1">
    <source>
        <dbReference type="ARBA" id="ARBA00004141"/>
    </source>
</evidence>
<evidence type="ECO:0000313" key="8">
    <source>
        <dbReference type="Proteomes" id="UP000013827"/>
    </source>
</evidence>
<dbReference type="Pfam" id="PF03006">
    <property type="entry name" value="HlyIII"/>
    <property type="match status" value="1"/>
</dbReference>
<keyword evidence="8" id="KW-1185">Reference proteome</keyword>
<evidence type="ECO:0000313" key="7">
    <source>
        <dbReference type="EnsemblProtists" id="EOD14064"/>
    </source>
</evidence>
<reference evidence="7" key="2">
    <citation type="submission" date="2024-10" db="UniProtKB">
        <authorList>
            <consortium name="EnsemblProtists"/>
        </authorList>
    </citation>
    <scope>IDENTIFICATION</scope>
</reference>
<comment type="subcellular location">
    <subcellularLocation>
        <location evidence="1">Membrane</location>
        <topology evidence="1">Multi-pass membrane protein</topology>
    </subcellularLocation>
</comment>
<dbReference type="KEGG" id="ehx:EMIHUDRAFT_451847"/>
<dbReference type="Proteomes" id="UP000013827">
    <property type="component" value="Unassembled WGS sequence"/>
</dbReference>
<keyword evidence="4 5" id="KW-0472">Membrane</keyword>
<dbReference type="HOGENOM" id="CLU_938250_0_0_1"/>
<feature type="signal peptide" evidence="6">
    <location>
        <begin position="1"/>
        <end position="18"/>
    </location>
</feature>
<accession>A0A0D3IS29</accession>
<dbReference type="GO" id="GO:0016020">
    <property type="term" value="C:membrane"/>
    <property type="evidence" value="ECO:0007669"/>
    <property type="project" value="UniProtKB-SubCell"/>
</dbReference>
<dbReference type="EnsemblProtists" id="EOD14064">
    <property type="protein sequence ID" value="EOD14064"/>
    <property type="gene ID" value="EMIHUDRAFT_451847"/>
</dbReference>
<dbReference type="GeneID" id="17260261"/>
<feature type="transmembrane region" description="Helical" evidence="5">
    <location>
        <begin position="208"/>
        <end position="229"/>
    </location>
</feature>
<dbReference type="AlphaFoldDB" id="A0A0D3IS29"/>
<feature type="chain" id="PRO_5044291195" description="Peptidase S54 rhomboid domain-containing protein" evidence="6">
    <location>
        <begin position="19"/>
        <end position="297"/>
    </location>
</feature>
<evidence type="ECO:0000256" key="4">
    <source>
        <dbReference type="ARBA" id="ARBA00023136"/>
    </source>
</evidence>
<sequence length="297" mass="31170">MRGHSVPLLLLCLPACAALAPAPRLSSPVRLPLQQRLAPRLSAVGDEVPAVGGGGAADARPPYLLTGLRRPRFRGSAMGWLHRTGLWYVLATAYVAVAAALGSSASPGRLALRVLAAAATCANVWISDGYHNGDKRGGDAYTAAAETVWLRWDYVGISSVLTTQLWLWSANFGWPGATALLGGVSGAASASVLALAQAVVPRKAGHTAVKLLMGVQFGVLLGYLVRAMFCLCPAACRVNATIFWLYLPGLVAYAVKRPQHASFGFHEFFHSSVLLGHSASMLLDVANLLSPCVACLS</sequence>
<keyword evidence="2 5" id="KW-0812">Transmembrane</keyword>